<evidence type="ECO:0000313" key="2">
    <source>
        <dbReference type="Proteomes" id="UP000095280"/>
    </source>
</evidence>
<evidence type="ECO:0000256" key="1">
    <source>
        <dbReference type="SAM" id="MobiDB-lite"/>
    </source>
</evidence>
<dbReference type="Proteomes" id="UP000095280">
    <property type="component" value="Unplaced"/>
</dbReference>
<dbReference type="WBParaSite" id="maker-unitig_26095-snap-gene-0.3-mRNA-1">
    <property type="protein sequence ID" value="maker-unitig_26095-snap-gene-0.3-mRNA-1"/>
    <property type="gene ID" value="maker-unitig_26095-snap-gene-0.3"/>
</dbReference>
<sequence>MRMLNEDELRDAILPGVRQQAGPANAMNAAELTDKLGLHSLRATAPWGTSRPPALRTESGVASGFPRLA</sequence>
<accession>A0A1I8FAZ7</accession>
<feature type="region of interest" description="Disordered" evidence="1">
    <location>
        <begin position="44"/>
        <end position="69"/>
    </location>
</feature>
<dbReference type="AlphaFoldDB" id="A0A1I8FAZ7"/>
<keyword evidence="2" id="KW-1185">Reference proteome</keyword>
<evidence type="ECO:0000313" key="3">
    <source>
        <dbReference type="WBParaSite" id="maker-unitig_26095-snap-gene-0.3-mRNA-1"/>
    </source>
</evidence>
<reference evidence="3" key="1">
    <citation type="submission" date="2016-11" db="UniProtKB">
        <authorList>
            <consortium name="WormBaseParasite"/>
        </authorList>
    </citation>
    <scope>IDENTIFICATION</scope>
</reference>
<name>A0A1I8FAZ7_9PLAT</name>
<proteinExistence type="predicted"/>
<organism evidence="2 3">
    <name type="scientific">Macrostomum lignano</name>
    <dbReference type="NCBI Taxonomy" id="282301"/>
    <lineage>
        <taxon>Eukaryota</taxon>
        <taxon>Metazoa</taxon>
        <taxon>Spiralia</taxon>
        <taxon>Lophotrochozoa</taxon>
        <taxon>Platyhelminthes</taxon>
        <taxon>Rhabditophora</taxon>
        <taxon>Macrostomorpha</taxon>
        <taxon>Macrostomida</taxon>
        <taxon>Macrostomidae</taxon>
        <taxon>Macrostomum</taxon>
    </lineage>
</organism>
<protein>
    <submittedName>
        <fullName evidence="3">Acyl-CoA dehydrogenase</fullName>
    </submittedName>
</protein>